<dbReference type="FunFam" id="2.160.20.10:FF:000005">
    <property type="entry name" value="F-box only protein 11"/>
    <property type="match status" value="1"/>
</dbReference>
<feature type="compositionally biased region" description="Low complexity" evidence="4">
    <location>
        <begin position="1"/>
        <end position="11"/>
    </location>
</feature>
<dbReference type="GO" id="GO:0042981">
    <property type="term" value="P:regulation of apoptotic process"/>
    <property type="evidence" value="ECO:0007669"/>
    <property type="project" value="TreeGrafter"/>
</dbReference>
<proteinExistence type="predicted"/>
<dbReference type="Gene3D" id="2.160.20.10">
    <property type="entry name" value="Single-stranded right-handed beta-helix, Pectin lyase-like"/>
    <property type="match status" value="3"/>
</dbReference>
<feature type="region of interest" description="Disordered" evidence="4">
    <location>
        <begin position="1"/>
        <end position="120"/>
    </location>
</feature>
<evidence type="ECO:0000256" key="4">
    <source>
        <dbReference type="SAM" id="MobiDB-lite"/>
    </source>
</evidence>
<dbReference type="SMART" id="SM00722">
    <property type="entry name" value="CASH"/>
    <property type="match status" value="3"/>
</dbReference>
<accession>A0A8K0KEQ7</accession>
<evidence type="ECO:0000256" key="1">
    <source>
        <dbReference type="ARBA" id="ARBA00004906"/>
    </source>
</evidence>
<dbReference type="InterPro" id="IPR001810">
    <property type="entry name" value="F-box_dom"/>
</dbReference>
<keyword evidence="7" id="KW-1185">Reference proteome</keyword>
<dbReference type="AlphaFoldDB" id="A0A8K0KEQ7"/>
<evidence type="ECO:0000259" key="5">
    <source>
        <dbReference type="PROSITE" id="PS50181"/>
    </source>
</evidence>
<comment type="caution">
    <text evidence="6">The sequence shown here is derived from an EMBL/GenBank/DDBJ whole genome shotgun (WGS) entry which is preliminary data.</text>
</comment>
<dbReference type="SUPFAM" id="SSF51126">
    <property type="entry name" value="Pectin lyase-like"/>
    <property type="match status" value="3"/>
</dbReference>
<dbReference type="EMBL" id="KZ308520">
    <property type="protein sequence ID" value="KAG8230983.1"/>
    <property type="molecule type" value="Genomic_DNA"/>
</dbReference>
<dbReference type="Pfam" id="PF12937">
    <property type="entry name" value="F-box-like"/>
    <property type="match status" value="1"/>
</dbReference>
<dbReference type="InterPro" id="IPR012334">
    <property type="entry name" value="Pectin_lyas_fold"/>
</dbReference>
<dbReference type="OrthoDB" id="427974at2759"/>
<dbReference type="FunFam" id="2.160.20.10:FF:000038">
    <property type="entry name" value="F-box only protein 11"/>
    <property type="match status" value="1"/>
</dbReference>
<sequence>MPSASFTSSRSYVRRSRRKGVNRIPLPSRTNSVEPCELPSVNCAVPIPTAGPSSRPSPSTSSSAVSGPSSTEAGSSSGISVIGPSHHPPYDLRRKSPHHEGISLPGTSSGSAGYSSSMLPARKRPRRTYSLGNDGNCSASAAHYLQYELPDEVILTIFGYLLEQDLCRVSQVCKRFQKNLYQHVYEYDLPLFKHSPCHFEFVTPEESDHANPWKESFSQLYRGVHVRPGYQEMQERCPAQFKGRSIAYFDTVQAALDYADERDGVLVFLHAGTYRGEFLVVDSNVALLGAAPGASVAEAVILERESESTVMFVEGAKQAYVGYVTLKFSPDVTSTVPHHKHYCLEIGENCSPTVDHCIIRSTSVVGAAVCVSGVSANPVIKHCDISDCENVGLYVTDYAQGTYEDNEISRNALAGIWGYFEGNDIHNNRIAGFEVKAGANPTVVQCEIHHGQTGGIYVHENGLGQFIDNKIHSNNFAGVWITSNSNPTIRRNEIYNGHQGGVYIFGEGRGLIEHNNIYGNALAGIQIRTNSDPIVRHNKIHHGQHGGIYVHEKGQGLIEENEVYANTLAGVWITTGSTPVLRRNRIHSGKQVGVYFYDNGHGKLEDNDIFNHLYSGVQIRTGSNPIIRGNKIWGGQNGGVLVYNGGLGLLEQNEIFDNAMAGVWIKTDSNPTLKRNKIFDGRDGGICIFNGGKGILEENDIFRNAQAGVLVSTQSHPVLRRNRIFDGLAAGVEITNNATATLEYNQIFNNRFGGLCLASGVQPIIRGNKIFNNQDAVEKAVANGQCLYKISSYTSFPMHDFYRCQTCNTTDRNAICINCIKTCHAGHEACIMFKNMKI</sequence>
<feature type="compositionally biased region" description="Basic and acidic residues" evidence="4">
    <location>
        <begin position="88"/>
        <end position="101"/>
    </location>
</feature>
<reference evidence="6" key="2">
    <citation type="submission" date="2017-10" db="EMBL/GenBank/DDBJ databases">
        <title>Ladona fulva Genome sequencing and assembly.</title>
        <authorList>
            <person name="Murali S."/>
            <person name="Richards S."/>
            <person name="Bandaranaike D."/>
            <person name="Bellair M."/>
            <person name="Blankenburg K."/>
            <person name="Chao H."/>
            <person name="Dinh H."/>
            <person name="Doddapaneni H."/>
            <person name="Dugan-Rocha S."/>
            <person name="Elkadiri S."/>
            <person name="Gnanaolivu R."/>
            <person name="Hernandez B."/>
            <person name="Skinner E."/>
            <person name="Javaid M."/>
            <person name="Lee S."/>
            <person name="Li M."/>
            <person name="Ming W."/>
            <person name="Munidasa M."/>
            <person name="Muniz J."/>
            <person name="Nguyen L."/>
            <person name="Hughes D."/>
            <person name="Osuji N."/>
            <person name="Pu L.-L."/>
            <person name="Puazo M."/>
            <person name="Qu C."/>
            <person name="Quiroz J."/>
            <person name="Raj R."/>
            <person name="Weissenberger G."/>
            <person name="Xin Y."/>
            <person name="Zou X."/>
            <person name="Han Y."/>
            <person name="Worley K."/>
            <person name="Muzny D."/>
            <person name="Gibbs R."/>
        </authorList>
    </citation>
    <scope>NUCLEOTIDE SEQUENCE</scope>
    <source>
        <strain evidence="6">Sampled in the wild</strain>
    </source>
</reference>
<dbReference type="NCBIfam" id="TIGR03804">
    <property type="entry name" value="para_beta_helix"/>
    <property type="match status" value="2"/>
</dbReference>
<reference evidence="6" key="1">
    <citation type="submission" date="2013-04" db="EMBL/GenBank/DDBJ databases">
        <authorList>
            <person name="Qu J."/>
            <person name="Murali S.C."/>
            <person name="Bandaranaike D."/>
            <person name="Bellair M."/>
            <person name="Blankenburg K."/>
            <person name="Chao H."/>
            <person name="Dinh H."/>
            <person name="Doddapaneni H."/>
            <person name="Downs B."/>
            <person name="Dugan-Rocha S."/>
            <person name="Elkadiri S."/>
            <person name="Gnanaolivu R.D."/>
            <person name="Hernandez B."/>
            <person name="Javaid M."/>
            <person name="Jayaseelan J.C."/>
            <person name="Lee S."/>
            <person name="Li M."/>
            <person name="Ming W."/>
            <person name="Munidasa M."/>
            <person name="Muniz J."/>
            <person name="Nguyen L."/>
            <person name="Ongeri F."/>
            <person name="Osuji N."/>
            <person name="Pu L.-L."/>
            <person name="Puazo M."/>
            <person name="Qu C."/>
            <person name="Quiroz J."/>
            <person name="Raj R."/>
            <person name="Weissenberger G."/>
            <person name="Xin Y."/>
            <person name="Zou X."/>
            <person name="Han Y."/>
            <person name="Richards S."/>
            <person name="Worley K."/>
            <person name="Muzny D."/>
            <person name="Gibbs R."/>
        </authorList>
    </citation>
    <scope>NUCLEOTIDE SEQUENCE</scope>
    <source>
        <strain evidence="6">Sampled in the wild</strain>
    </source>
</reference>
<dbReference type="InterPro" id="IPR036047">
    <property type="entry name" value="F-box-like_dom_sf"/>
</dbReference>
<dbReference type="PANTHER" id="PTHR22990:SF20">
    <property type="entry name" value="F-BOX ONLY PROTEIN 11"/>
    <property type="match status" value="1"/>
</dbReference>
<dbReference type="InterPro" id="IPR022441">
    <property type="entry name" value="Para_beta_helix_rpt-2"/>
</dbReference>
<dbReference type="InterPro" id="IPR051550">
    <property type="entry name" value="SCF-Subunits/Alg-Epimerases"/>
</dbReference>
<keyword evidence="2" id="KW-0677">Repeat</keyword>
<dbReference type="Gene3D" id="1.20.1280.50">
    <property type="match status" value="1"/>
</dbReference>
<protein>
    <recommendedName>
        <fullName evidence="5">F-box domain-containing protein</fullName>
    </recommendedName>
</protein>
<keyword evidence="3" id="KW-0833">Ubl conjugation pathway</keyword>
<dbReference type="InterPro" id="IPR006633">
    <property type="entry name" value="Carb-bd_sugar_hydrolysis-dom"/>
</dbReference>
<dbReference type="InterPro" id="IPR006626">
    <property type="entry name" value="PbH1"/>
</dbReference>
<evidence type="ECO:0000313" key="7">
    <source>
        <dbReference type="Proteomes" id="UP000792457"/>
    </source>
</evidence>
<dbReference type="GO" id="GO:0006511">
    <property type="term" value="P:ubiquitin-dependent protein catabolic process"/>
    <property type="evidence" value="ECO:0007669"/>
    <property type="project" value="TreeGrafter"/>
</dbReference>
<evidence type="ECO:0000256" key="2">
    <source>
        <dbReference type="ARBA" id="ARBA00022737"/>
    </source>
</evidence>
<gene>
    <name evidence="6" type="ORF">J437_LFUL003941</name>
</gene>
<feature type="compositionally biased region" description="Low complexity" evidence="4">
    <location>
        <begin position="106"/>
        <end position="117"/>
    </location>
</feature>
<feature type="compositionally biased region" description="Low complexity" evidence="4">
    <location>
        <begin position="48"/>
        <end position="85"/>
    </location>
</feature>
<evidence type="ECO:0000313" key="6">
    <source>
        <dbReference type="EMBL" id="KAG8230983.1"/>
    </source>
</evidence>
<dbReference type="InterPro" id="IPR011050">
    <property type="entry name" value="Pectin_lyase_fold/virulence"/>
</dbReference>
<evidence type="ECO:0000256" key="3">
    <source>
        <dbReference type="ARBA" id="ARBA00022786"/>
    </source>
</evidence>
<name>A0A8K0KEQ7_LADFU</name>
<feature type="compositionally biased region" description="Basic residues" evidence="4">
    <location>
        <begin position="12"/>
        <end position="21"/>
    </location>
</feature>
<organism evidence="6 7">
    <name type="scientific">Ladona fulva</name>
    <name type="common">Scarce chaser dragonfly</name>
    <name type="synonym">Libellula fulva</name>
    <dbReference type="NCBI Taxonomy" id="123851"/>
    <lineage>
        <taxon>Eukaryota</taxon>
        <taxon>Metazoa</taxon>
        <taxon>Ecdysozoa</taxon>
        <taxon>Arthropoda</taxon>
        <taxon>Hexapoda</taxon>
        <taxon>Insecta</taxon>
        <taxon>Pterygota</taxon>
        <taxon>Palaeoptera</taxon>
        <taxon>Odonata</taxon>
        <taxon>Epiprocta</taxon>
        <taxon>Anisoptera</taxon>
        <taxon>Libelluloidea</taxon>
        <taxon>Libellulidae</taxon>
        <taxon>Ladona</taxon>
    </lineage>
</organism>
<feature type="domain" description="F-box" evidence="5">
    <location>
        <begin position="143"/>
        <end position="195"/>
    </location>
</feature>
<comment type="pathway">
    <text evidence="1">Protein modification; protein ubiquitination.</text>
</comment>
<dbReference type="SMART" id="SM00256">
    <property type="entry name" value="FBOX"/>
    <property type="match status" value="1"/>
</dbReference>
<dbReference type="PROSITE" id="PS50181">
    <property type="entry name" value="FBOX"/>
    <property type="match status" value="1"/>
</dbReference>
<dbReference type="PANTHER" id="PTHR22990">
    <property type="entry name" value="F-BOX ONLY PROTEIN"/>
    <property type="match status" value="1"/>
</dbReference>
<dbReference type="InterPro" id="IPR039448">
    <property type="entry name" value="Beta_helix"/>
</dbReference>
<dbReference type="Proteomes" id="UP000792457">
    <property type="component" value="Unassembled WGS sequence"/>
</dbReference>
<dbReference type="SUPFAM" id="SSF81383">
    <property type="entry name" value="F-box domain"/>
    <property type="match status" value="1"/>
</dbReference>
<dbReference type="SMART" id="SM00710">
    <property type="entry name" value="PbH1"/>
    <property type="match status" value="18"/>
</dbReference>
<dbReference type="Pfam" id="PF13229">
    <property type="entry name" value="Beta_helix"/>
    <property type="match status" value="2"/>
</dbReference>